<gene>
    <name evidence="1" type="ORF">M407DRAFT_119946</name>
</gene>
<proteinExistence type="predicted"/>
<accession>A0A0C3LLF3</accession>
<organism evidence="1 2">
    <name type="scientific">Tulasnella calospora MUT 4182</name>
    <dbReference type="NCBI Taxonomy" id="1051891"/>
    <lineage>
        <taxon>Eukaryota</taxon>
        <taxon>Fungi</taxon>
        <taxon>Dikarya</taxon>
        <taxon>Basidiomycota</taxon>
        <taxon>Agaricomycotina</taxon>
        <taxon>Agaricomycetes</taxon>
        <taxon>Cantharellales</taxon>
        <taxon>Tulasnellaceae</taxon>
        <taxon>Tulasnella</taxon>
    </lineage>
</organism>
<dbReference type="EMBL" id="KN823116">
    <property type="protein sequence ID" value="KIO22192.1"/>
    <property type="molecule type" value="Genomic_DNA"/>
</dbReference>
<dbReference type="AlphaFoldDB" id="A0A0C3LLF3"/>
<reference evidence="1 2" key="1">
    <citation type="submission" date="2014-04" db="EMBL/GenBank/DDBJ databases">
        <authorList>
            <consortium name="DOE Joint Genome Institute"/>
            <person name="Kuo A."/>
            <person name="Girlanda M."/>
            <person name="Perotto S."/>
            <person name="Kohler A."/>
            <person name="Nagy L.G."/>
            <person name="Floudas D."/>
            <person name="Copeland A."/>
            <person name="Barry K.W."/>
            <person name="Cichocki N."/>
            <person name="Veneault-Fourrey C."/>
            <person name="LaButti K."/>
            <person name="Lindquist E.A."/>
            <person name="Lipzen A."/>
            <person name="Lundell T."/>
            <person name="Morin E."/>
            <person name="Murat C."/>
            <person name="Sun H."/>
            <person name="Tunlid A."/>
            <person name="Henrissat B."/>
            <person name="Grigoriev I.V."/>
            <person name="Hibbett D.S."/>
            <person name="Martin F."/>
            <person name="Nordberg H.P."/>
            <person name="Cantor M.N."/>
            <person name="Hua S.X."/>
        </authorList>
    </citation>
    <scope>NUCLEOTIDE SEQUENCE [LARGE SCALE GENOMIC DNA]</scope>
    <source>
        <strain evidence="1 2">MUT 4182</strain>
    </source>
</reference>
<reference evidence="2" key="2">
    <citation type="submission" date="2015-01" db="EMBL/GenBank/DDBJ databases">
        <title>Evolutionary Origins and Diversification of the Mycorrhizal Mutualists.</title>
        <authorList>
            <consortium name="DOE Joint Genome Institute"/>
            <consortium name="Mycorrhizal Genomics Consortium"/>
            <person name="Kohler A."/>
            <person name="Kuo A."/>
            <person name="Nagy L.G."/>
            <person name="Floudas D."/>
            <person name="Copeland A."/>
            <person name="Barry K.W."/>
            <person name="Cichocki N."/>
            <person name="Veneault-Fourrey C."/>
            <person name="LaButti K."/>
            <person name="Lindquist E.A."/>
            <person name="Lipzen A."/>
            <person name="Lundell T."/>
            <person name="Morin E."/>
            <person name="Murat C."/>
            <person name="Riley R."/>
            <person name="Ohm R."/>
            <person name="Sun H."/>
            <person name="Tunlid A."/>
            <person name="Henrissat B."/>
            <person name="Grigoriev I.V."/>
            <person name="Hibbett D.S."/>
            <person name="Martin F."/>
        </authorList>
    </citation>
    <scope>NUCLEOTIDE SEQUENCE [LARGE SCALE GENOMIC DNA]</scope>
    <source>
        <strain evidence="2">MUT 4182</strain>
    </source>
</reference>
<evidence type="ECO:0000313" key="1">
    <source>
        <dbReference type="EMBL" id="KIO22192.1"/>
    </source>
</evidence>
<dbReference type="HOGENOM" id="CLU_2759671_0_0_1"/>
<evidence type="ECO:0000313" key="2">
    <source>
        <dbReference type="Proteomes" id="UP000054248"/>
    </source>
</evidence>
<sequence length="70" mass="7871">MILLTSSYYTVPRGMERGLTGRWIGCGERVALGARPVLELVPSLREGFTIEPRSKFRRERTSYSGITSHA</sequence>
<dbReference type="Proteomes" id="UP000054248">
    <property type="component" value="Unassembled WGS sequence"/>
</dbReference>
<protein>
    <submittedName>
        <fullName evidence="1">Uncharacterized protein</fullName>
    </submittedName>
</protein>
<keyword evidence="2" id="KW-1185">Reference proteome</keyword>
<name>A0A0C3LLF3_9AGAM</name>